<keyword evidence="5 8" id="KW-0460">Magnesium</keyword>
<comment type="pathway">
    <text evidence="8">Amino-acid biosynthesis; L-methionine biosynthesis via salvage pathway; L-methionine from S-methyl-5-thio-alpha-D-ribose 1-phosphate: step 4/6.</text>
</comment>
<dbReference type="SFLD" id="SFLDG01129">
    <property type="entry name" value="C1.5:_HAD__Beta-PGM__Phosphata"/>
    <property type="match status" value="1"/>
</dbReference>
<dbReference type="Proteomes" id="UP001497383">
    <property type="component" value="Chromosome 1"/>
</dbReference>
<dbReference type="HAMAP" id="MF_03117">
    <property type="entry name" value="Salvage_MtnC_euk"/>
    <property type="match status" value="1"/>
</dbReference>
<keyword evidence="3 8" id="KW-0479">Metal-binding</keyword>
<dbReference type="SUPFAM" id="SSF56784">
    <property type="entry name" value="HAD-like"/>
    <property type="match status" value="1"/>
</dbReference>
<gene>
    <name evidence="8" type="primary">UTR4</name>
    <name evidence="9" type="ORF">LODBEIA_P01760</name>
</gene>
<keyword evidence="6 8" id="KW-0486">Methionine biosynthesis</keyword>
<dbReference type="CDD" id="cd01629">
    <property type="entry name" value="HAD_EP"/>
    <property type="match status" value="1"/>
</dbReference>
<dbReference type="Gene3D" id="1.10.720.60">
    <property type="match status" value="1"/>
</dbReference>
<dbReference type="SFLD" id="SFLDG01133">
    <property type="entry name" value="C1.5.4:_Enolase-phosphatase_Li"/>
    <property type="match status" value="1"/>
</dbReference>
<protein>
    <recommendedName>
        <fullName evidence="8">Enolase-phosphatase E1</fullName>
        <ecNumber evidence="8">3.1.3.77</ecNumber>
    </recommendedName>
    <alternativeName>
        <fullName evidence="8">2,3-diketo-5-methylthio-1-phosphopentane phosphatase</fullName>
    </alternativeName>
</protein>
<accession>A0ABP0ZCP8</accession>
<dbReference type="Gene3D" id="3.40.50.1000">
    <property type="entry name" value="HAD superfamily/HAD-like"/>
    <property type="match status" value="1"/>
</dbReference>
<evidence type="ECO:0000256" key="2">
    <source>
        <dbReference type="ARBA" id="ARBA00022605"/>
    </source>
</evidence>
<keyword evidence="2 8" id="KW-0028">Amino-acid biosynthesis</keyword>
<evidence type="ECO:0000256" key="7">
    <source>
        <dbReference type="ARBA" id="ARBA00023242"/>
    </source>
</evidence>
<dbReference type="InterPro" id="IPR023943">
    <property type="entry name" value="Enolase-ppase_E1"/>
</dbReference>
<keyword evidence="1 8" id="KW-0963">Cytoplasm</keyword>
<evidence type="ECO:0000256" key="6">
    <source>
        <dbReference type="ARBA" id="ARBA00023167"/>
    </source>
</evidence>
<evidence type="ECO:0000313" key="10">
    <source>
        <dbReference type="Proteomes" id="UP001497383"/>
    </source>
</evidence>
<comment type="function">
    <text evidence="8">Bifunctional enzyme that catalyzes the enolization of 2,3-diketo-5-methylthiopentyl-1-phosphate (DK-MTP-1-P) into the intermediate 2-hydroxy-3-keto-5-methylthiopentenyl-1-phosphate (HK-MTPenyl-1-P), which is then dephosphorylated to form the acireductone 1,2-dihydroxy-3-keto-5-methylthiopentene (DHK-MTPene).</text>
</comment>
<dbReference type="NCBIfam" id="TIGR01691">
    <property type="entry name" value="enolase-ppase"/>
    <property type="match status" value="1"/>
</dbReference>
<dbReference type="InterPro" id="IPR027511">
    <property type="entry name" value="ENOPH1_eukaryotes"/>
</dbReference>
<dbReference type="PANTHER" id="PTHR20371">
    <property type="entry name" value="ENOLASE-PHOSPHATASE E1"/>
    <property type="match status" value="1"/>
</dbReference>
<comment type="pathway">
    <text evidence="8">Amino-acid biosynthesis; L-methionine biosynthesis via salvage pathway; L-methionine from S-methyl-5-thio-alpha-D-ribose 1-phosphate: step 3/6.</text>
</comment>
<keyword evidence="10" id="KW-1185">Reference proteome</keyword>
<feature type="binding site" evidence="8">
    <location>
        <position position="11"/>
    </location>
    <ligand>
        <name>Mg(2+)</name>
        <dbReference type="ChEBI" id="CHEBI:18420"/>
    </ligand>
</feature>
<dbReference type="EC" id="3.1.3.77" evidence="8"/>
<keyword evidence="7 8" id="KW-0539">Nucleus</keyword>
<evidence type="ECO:0000313" key="9">
    <source>
        <dbReference type="EMBL" id="CAK9435449.1"/>
    </source>
</evidence>
<dbReference type="PANTHER" id="PTHR20371:SF1">
    <property type="entry name" value="ENOLASE-PHOSPHATASE E1"/>
    <property type="match status" value="1"/>
</dbReference>
<sequence>MAIDTVILDIEGTVCPITFVKDKLFPYFLDKLPSCLDAIQFPLSRNASQDPIVEILSQLPPDITTSSNATFSHFKNLVENDVKDPVLKSLQGLVWKHGYQSGELQSPVYKDSVDFIESFPTQHKGKIYIYSSGSIPAQKLLFSHVYNQGASSAIDLNPKLSGYFDITTAGSKQEASSYAKILDQIEKQADPKSVLFLSDNLKEVEAAIEAGVNSYIVVRQGNAPISQSHLSKHKVIETLAGLDL</sequence>
<evidence type="ECO:0000256" key="1">
    <source>
        <dbReference type="ARBA" id="ARBA00022490"/>
    </source>
</evidence>
<evidence type="ECO:0000256" key="8">
    <source>
        <dbReference type="HAMAP-Rule" id="MF_03117"/>
    </source>
</evidence>
<dbReference type="Pfam" id="PF00702">
    <property type="entry name" value="Hydrolase"/>
    <property type="match status" value="1"/>
</dbReference>
<reference evidence="9 10" key="1">
    <citation type="submission" date="2024-03" db="EMBL/GenBank/DDBJ databases">
        <authorList>
            <person name="Brejova B."/>
        </authorList>
    </citation>
    <scope>NUCLEOTIDE SEQUENCE [LARGE SCALE GENOMIC DNA]</scope>
    <source>
        <strain evidence="9 10">CBS 14171</strain>
    </source>
</reference>
<proteinExistence type="inferred from homology"/>
<feature type="binding site" evidence="8">
    <location>
        <position position="199"/>
    </location>
    <ligand>
        <name>Mg(2+)</name>
        <dbReference type="ChEBI" id="CHEBI:18420"/>
    </ligand>
</feature>
<feature type="binding site" evidence="8">
    <location>
        <begin position="131"/>
        <end position="132"/>
    </location>
    <ligand>
        <name>substrate</name>
    </ligand>
</feature>
<evidence type="ECO:0000256" key="5">
    <source>
        <dbReference type="ARBA" id="ARBA00022842"/>
    </source>
</evidence>
<comment type="cofactor">
    <cofactor evidence="8">
        <name>Mg(2+)</name>
        <dbReference type="ChEBI" id="CHEBI:18420"/>
    </cofactor>
    <text evidence="8">Binds 1 Mg(2+) ion per subunit.</text>
</comment>
<name>A0ABP0ZCP8_9ASCO</name>
<dbReference type="SFLD" id="SFLDS00003">
    <property type="entry name" value="Haloacid_Dehalogenase"/>
    <property type="match status" value="1"/>
</dbReference>
<comment type="similarity">
    <text evidence="8">Belongs to the HAD-like hydrolase superfamily. MasA/MtnC family.</text>
</comment>
<feature type="binding site" evidence="8">
    <location>
        <position position="9"/>
    </location>
    <ligand>
        <name>Mg(2+)</name>
        <dbReference type="ChEBI" id="CHEBI:18420"/>
    </ligand>
</feature>
<dbReference type="EMBL" id="OZ022405">
    <property type="protein sequence ID" value="CAK9435449.1"/>
    <property type="molecule type" value="Genomic_DNA"/>
</dbReference>
<comment type="subcellular location">
    <subcellularLocation>
        <location evidence="8">Cytoplasm</location>
    </subcellularLocation>
    <subcellularLocation>
        <location evidence="8">Nucleus</location>
    </subcellularLocation>
</comment>
<dbReference type="InterPro" id="IPR023214">
    <property type="entry name" value="HAD_sf"/>
</dbReference>
<comment type="subunit">
    <text evidence="8">Monomer.</text>
</comment>
<feature type="binding site" evidence="8">
    <location>
        <position position="172"/>
    </location>
    <ligand>
        <name>substrate</name>
    </ligand>
</feature>
<dbReference type="InterPro" id="IPR036412">
    <property type="entry name" value="HAD-like_sf"/>
</dbReference>
<evidence type="ECO:0000256" key="4">
    <source>
        <dbReference type="ARBA" id="ARBA00022801"/>
    </source>
</evidence>
<organism evidence="9 10">
    <name type="scientific">Lodderomyces beijingensis</name>
    <dbReference type="NCBI Taxonomy" id="1775926"/>
    <lineage>
        <taxon>Eukaryota</taxon>
        <taxon>Fungi</taxon>
        <taxon>Dikarya</taxon>
        <taxon>Ascomycota</taxon>
        <taxon>Saccharomycotina</taxon>
        <taxon>Pichiomycetes</taxon>
        <taxon>Debaryomycetaceae</taxon>
        <taxon>Candida/Lodderomyces clade</taxon>
        <taxon>Lodderomyces</taxon>
    </lineage>
</organism>
<comment type="catalytic activity">
    <reaction evidence="8">
        <text>5-methylsulfanyl-2,3-dioxopentyl phosphate + H2O = 1,2-dihydroxy-5-(methylsulfanyl)pent-1-en-3-one + phosphate</text>
        <dbReference type="Rhea" id="RHEA:21700"/>
        <dbReference type="ChEBI" id="CHEBI:15377"/>
        <dbReference type="ChEBI" id="CHEBI:43474"/>
        <dbReference type="ChEBI" id="CHEBI:49252"/>
        <dbReference type="ChEBI" id="CHEBI:58828"/>
        <dbReference type="EC" id="3.1.3.77"/>
    </reaction>
</comment>
<dbReference type="GeneID" id="92205372"/>
<keyword evidence="4 8" id="KW-0378">Hydrolase</keyword>
<evidence type="ECO:0000256" key="3">
    <source>
        <dbReference type="ARBA" id="ARBA00022723"/>
    </source>
</evidence>
<dbReference type="RefSeq" id="XP_066827114.1">
    <property type="nucleotide sequence ID" value="XM_066971683.1"/>
</dbReference>